<dbReference type="Pfam" id="PF05947">
    <property type="entry name" value="T6SS_TssF"/>
    <property type="match status" value="1"/>
</dbReference>
<dbReference type="NCBIfam" id="TIGR02243">
    <property type="entry name" value="putative baseplate assembly protein"/>
    <property type="match status" value="1"/>
</dbReference>
<evidence type="ECO:0000313" key="2">
    <source>
        <dbReference type="Proteomes" id="UP001144096"/>
    </source>
</evidence>
<dbReference type="InterPro" id="IPR011749">
    <property type="entry name" value="CHP02243"/>
</dbReference>
<dbReference type="RefSeq" id="WP_257924392.1">
    <property type="nucleotide sequence ID" value="NZ_JAMXQV010000021.1"/>
</dbReference>
<dbReference type="AlphaFoldDB" id="A0A9X2NHB3"/>
<name>A0A9X2NHB3_9PSEU</name>
<comment type="caution">
    <text evidence="1">The sequence shown here is derived from an EMBL/GenBank/DDBJ whole genome shotgun (WGS) entry which is preliminary data.</text>
</comment>
<dbReference type="Proteomes" id="UP001144096">
    <property type="component" value="Unassembled WGS sequence"/>
</dbReference>
<evidence type="ECO:0000313" key="1">
    <source>
        <dbReference type="EMBL" id="MCR6487828.1"/>
    </source>
</evidence>
<gene>
    <name evidence="1" type="ORF">M8542_33880</name>
</gene>
<dbReference type="InterPro" id="IPR010272">
    <property type="entry name" value="T6SS_TssF"/>
</dbReference>
<protein>
    <submittedName>
        <fullName evidence="1">Baseplate assembly protein</fullName>
    </submittedName>
</protein>
<organism evidence="1 2">
    <name type="scientific">Amycolatopsis iheyensis</name>
    <dbReference type="NCBI Taxonomy" id="2945988"/>
    <lineage>
        <taxon>Bacteria</taxon>
        <taxon>Bacillati</taxon>
        <taxon>Actinomycetota</taxon>
        <taxon>Actinomycetes</taxon>
        <taxon>Pseudonocardiales</taxon>
        <taxon>Pseudonocardiaceae</taxon>
        <taxon>Amycolatopsis</taxon>
    </lineage>
</organism>
<proteinExistence type="predicted"/>
<accession>A0A9X2NHB3</accession>
<dbReference type="EMBL" id="JAMXQV010000021">
    <property type="protein sequence ID" value="MCR6487828.1"/>
    <property type="molecule type" value="Genomic_DNA"/>
</dbReference>
<sequence length="643" mass="67805">MPLPTPDLDDRRYADLVRDALRLVRRSCPEWTDHTAADPGVTLVEAFAAMTEQLLSRLNRVPDRLHVKFLDLIGLRLVPPTPARVPLTFWLSSPAKAAVTVPRGTEAGTARTEAAEPVVFTTTETLTLSPCSVTAVRTRESGAAESAGRAASGEFPAFSQPPRAGDELLVGLDRAAPGCAVRLDFTGRTEGLGVAPADPPLAWEAWTGDGWAPCAVGSDTTGGLNRDGAVVVHVPAGHRTDLVDGALAGWLRARVLAAGEGRSYYTASPVVGRLGASTVGGTVDAVHAELVFDEVLGAATGVAGQVFAVRTRPLLAGLGSPVVEVGTDDGWQEWTEVDDFADSGPEDRHFRLDAALGEVSFGPVVRESDGGLRWHGAVPAEGAAVRLSGHATGGGSAGNLPRSAISVLKSSVPFVSAVENREAAHGGTDGETLEEARGRAPLLLRTRARAVTAEDYEALAAQAVPEAARVRCVAAGGVVKVLVVPVAAQESGRIAFADLVPPPALLDRLARKLDEVRLIGTRVSVEPPRYRGVTVVARLTARPRADRRQAHDDALDALYRYLNPLPGGGPDGQGWPFGRSVRTGDVYGVLQAVRGVEFVEDVRLFTADPVLGERGSEQQNVTVEPDSLIFSFDHQVRVEEHGC</sequence>
<reference evidence="1" key="1">
    <citation type="submission" date="2022-06" db="EMBL/GenBank/DDBJ databases">
        <title>Amycolatopsis iheyaensis sp. nov., a new species of the genus Amycolatopsis isolated from soil in Iheya island, Japan.</title>
        <authorList>
            <person name="Ngamcharungchit C."/>
            <person name="Kanto H."/>
            <person name="Take A."/>
            <person name="Intra B."/>
            <person name="Matsumoto A."/>
            <person name="Panbangred W."/>
            <person name="Inahashi Y."/>
        </authorList>
    </citation>
    <scope>NUCLEOTIDE SEQUENCE</scope>
    <source>
        <strain evidence="1">OK19-0408</strain>
    </source>
</reference>
<keyword evidence="2" id="KW-1185">Reference proteome</keyword>